<dbReference type="Proteomes" id="UP001345827">
    <property type="component" value="Unassembled WGS sequence"/>
</dbReference>
<reference evidence="2 3" key="1">
    <citation type="submission" date="2023-06" db="EMBL/GenBank/DDBJ databases">
        <title>Black Yeasts Isolated from many extreme environments.</title>
        <authorList>
            <person name="Coleine C."/>
            <person name="Stajich J.E."/>
            <person name="Selbmann L."/>
        </authorList>
    </citation>
    <scope>NUCLEOTIDE SEQUENCE [LARGE SCALE GENOMIC DNA]</scope>
    <source>
        <strain evidence="2 3">CCFEE 5887</strain>
    </source>
</reference>
<feature type="transmembrane region" description="Helical" evidence="1">
    <location>
        <begin position="31"/>
        <end position="57"/>
    </location>
</feature>
<evidence type="ECO:0000313" key="2">
    <source>
        <dbReference type="EMBL" id="KAK5545743.1"/>
    </source>
</evidence>
<name>A0AAV9QKS6_9PEZI</name>
<proteinExistence type="predicted"/>
<organism evidence="2 3">
    <name type="scientific">Vermiconidia calcicola</name>
    <dbReference type="NCBI Taxonomy" id="1690605"/>
    <lineage>
        <taxon>Eukaryota</taxon>
        <taxon>Fungi</taxon>
        <taxon>Dikarya</taxon>
        <taxon>Ascomycota</taxon>
        <taxon>Pezizomycotina</taxon>
        <taxon>Dothideomycetes</taxon>
        <taxon>Dothideomycetidae</taxon>
        <taxon>Mycosphaerellales</taxon>
        <taxon>Extremaceae</taxon>
        <taxon>Vermiconidia</taxon>
    </lineage>
</organism>
<dbReference type="EMBL" id="JAXLQG010000001">
    <property type="protein sequence ID" value="KAK5545743.1"/>
    <property type="molecule type" value="Genomic_DNA"/>
</dbReference>
<comment type="caution">
    <text evidence="2">The sequence shown here is derived from an EMBL/GenBank/DDBJ whole genome shotgun (WGS) entry which is preliminary data.</text>
</comment>
<keyword evidence="1" id="KW-0472">Membrane</keyword>
<keyword evidence="1" id="KW-1133">Transmembrane helix</keyword>
<keyword evidence="3" id="KW-1185">Reference proteome</keyword>
<protein>
    <submittedName>
        <fullName evidence="2">Uncharacterized protein</fullName>
    </submittedName>
</protein>
<dbReference type="AlphaFoldDB" id="A0AAV9QKS6"/>
<keyword evidence="1" id="KW-0812">Transmembrane</keyword>
<sequence>MPFNFTEYQRKVACMDNNELRKSKEHYNRDAYRGGAGCVASAILLVPTLGISSIGWASSTAMTMNASVKVHIINEEMRSRAAYAPTRKRDVAVGITTSAIATGAGCGIAHGVGDLMVGSAFAFSHPHGVEPLRHLTGFAYDRHVDRVCEQGAKKLIR</sequence>
<gene>
    <name evidence="2" type="ORF">LTR25_000752</name>
</gene>
<evidence type="ECO:0000313" key="3">
    <source>
        <dbReference type="Proteomes" id="UP001345827"/>
    </source>
</evidence>
<accession>A0AAV9QKS6</accession>
<evidence type="ECO:0000256" key="1">
    <source>
        <dbReference type="SAM" id="Phobius"/>
    </source>
</evidence>